<proteinExistence type="inferred from homology"/>
<dbReference type="InterPro" id="IPR019591">
    <property type="entry name" value="Mrp/NBP35_ATP-bd"/>
</dbReference>
<dbReference type="GO" id="GO:0032981">
    <property type="term" value="P:mitochondrial respiratory chain complex I assembly"/>
    <property type="evidence" value="ECO:0007669"/>
    <property type="project" value="TreeGrafter"/>
</dbReference>
<dbReference type="InterPro" id="IPR027417">
    <property type="entry name" value="P-loop_NTPase"/>
</dbReference>
<gene>
    <name evidence="9" type="ORF">E3P86_03031</name>
    <name evidence="8" type="ORF">E3P90_00859</name>
</gene>
<sequence>MLRTLSRLSHENPFGLPKKKPEPLKKRPIPHVKHTILVASAKGGVGKSSVATNLALSLSKLHNSPRVGLLDLDIFGPSTPKLLGLDKEGMEAELTREGALKPLSNHGIASMSIGYLLQNGPKAQDTPVVWRGLLVQKATQQLLFDTDWRGIHDRPLDYLVVDMPPGTGDVPLTVGQLVQSSGALIVTSPQDVALLDTRKGIATFSKLNIEILGMMLNMSHFLCDHCSHPHEIFGDVSNYDRALRELHLDDLGRLPLTKEVSSGGDDGRPLMSQSERSTSISNGAAEARKVFSHAAKTLSERLRL</sequence>
<keyword evidence="3" id="KW-0067">ATP-binding</keyword>
<name>A0A4T0EFQ8_WALIC</name>
<dbReference type="InterPro" id="IPR044304">
    <property type="entry name" value="NUBPL-like"/>
</dbReference>
<dbReference type="CDD" id="cd02037">
    <property type="entry name" value="Mrp_NBP35"/>
    <property type="match status" value="1"/>
</dbReference>
<dbReference type="GO" id="GO:0005739">
    <property type="term" value="C:mitochondrion"/>
    <property type="evidence" value="ECO:0007669"/>
    <property type="project" value="TreeGrafter"/>
</dbReference>
<feature type="compositionally biased region" description="Polar residues" evidence="7">
    <location>
        <begin position="271"/>
        <end position="282"/>
    </location>
</feature>
<evidence type="ECO:0000313" key="8">
    <source>
        <dbReference type="EMBL" id="TIB15335.1"/>
    </source>
</evidence>
<dbReference type="PANTHER" id="PTHR42961:SF2">
    <property type="entry name" value="IRON-SULFUR PROTEIN NUBPL"/>
    <property type="match status" value="1"/>
</dbReference>
<evidence type="ECO:0000256" key="4">
    <source>
        <dbReference type="ARBA" id="ARBA00023004"/>
    </source>
</evidence>
<protein>
    <recommendedName>
        <fullName evidence="12">Iron-sulfur protein IND1</fullName>
    </recommendedName>
</protein>
<evidence type="ECO:0000256" key="7">
    <source>
        <dbReference type="SAM" id="MobiDB-lite"/>
    </source>
</evidence>
<evidence type="ECO:0000313" key="9">
    <source>
        <dbReference type="EMBL" id="TIB33061.1"/>
    </source>
</evidence>
<evidence type="ECO:0000256" key="1">
    <source>
        <dbReference type="ARBA" id="ARBA00022723"/>
    </source>
</evidence>
<evidence type="ECO:0008006" key="12">
    <source>
        <dbReference type="Google" id="ProtNLM"/>
    </source>
</evidence>
<keyword evidence="1" id="KW-0479">Metal-binding</keyword>
<dbReference type="HAMAP" id="MF_02040">
    <property type="entry name" value="Mrp_NBP35"/>
    <property type="match status" value="1"/>
</dbReference>
<dbReference type="OrthoDB" id="1741334at2759"/>
<accession>A0A4T0EFQ8</accession>
<dbReference type="GO" id="GO:0005524">
    <property type="term" value="F:ATP binding"/>
    <property type="evidence" value="ECO:0007669"/>
    <property type="project" value="UniProtKB-KW"/>
</dbReference>
<evidence type="ECO:0000256" key="5">
    <source>
        <dbReference type="ARBA" id="ARBA00023014"/>
    </source>
</evidence>
<keyword evidence="5" id="KW-0411">Iron-sulfur</keyword>
<dbReference type="EMBL" id="SPOF01000007">
    <property type="protein sequence ID" value="TIB15335.1"/>
    <property type="molecule type" value="Genomic_DNA"/>
</dbReference>
<comment type="similarity">
    <text evidence="6">Belongs to the Mrp/NBP35 ATP-binding proteins family.</text>
</comment>
<keyword evidence="4" id="KW-0408">Iron</keyword>
<dbReference type="GO" id="GO:0016226">
    <property type="term" value="P:iron-sulfur cluster assembly"/>
    <property type="evidence" value="ECO:0007669"/>
    <property type="project" value="InterPro"/>
</dbReference>
<evidence type="ECO:0000256" key="3">
    <source>
        <dbReference type="ARBA" id="ARBA00022840"/>
    </source>
</evidence>
<reference evidence="10 11" key="1">
    <citation type="submission" date="2019-03" db="EMBL/GenBank/DDBJ databases">
        <title>Sequencing 23 genomes of Wallemia ichthyophaga.</title>
        <authorList>
            <person name="Gostincar C."/>
        </authorList>
    </citation>
    <scope>NUCLEOTIDE SEQUENCE [LARGE SCALE GENOMIC DNA]</scope>
    <source>
        <strain evidence="9 11">EXF-6200</strain>
        <strain evidence="8 10">EXF-8621</strain>
    </source>
</reference>
<feature type="region of interest" description="Disordered" evidence="7">
    <location>
        <begin position="257"/>
        <end position="283"/>
    </location>
</feature>
<dbReference type="EMBL" id="SPOI01000190">
    <property type="protein sequence ID" value="TIB33061.1"/>
    <property type="molecule type" value="Genomic_DNA"/>
</dbReference>
<dbReference type="InterPro" id="IPR033756">
    <property type="entry name" value="YlxH/NBP35"/>
</dbReference>
<comment type="caution">
    <text evidence="9">The sequence shown here is derived from an EMBL/GenBank/DDBJ whole genome shotgun (WGS) entry which is preliminary data.</text>
</comment>
<evidence type="ECO:0000256" key="2">
    <source>
        <dbReference type="ARBA" id="ARBA00022741"/>
    </source>
</evidence>
<dbReference type="Pfam" id="PF10609">
    <property type="entry name" value="ParA"/>
    <property type="match status" value="1"/>
</dbReference>
<dbReference type="SUPFAM" id="SSF52540">
    <property type="entry name" value="P-loop containing nucleoside triphosphate hydrolases"/>
    <property type="match status" value="1"/>
</dbReference>
<dbReference type="AlphaFoldDB" id="A0A4T0EFQ8"/>
<evidence type="ECO:0000256" key="6">
    <source>
        <dbReference type="ARBA" id="ARBA00024036"/>
    </source>
</evidence>
<evidence type="ECO:0000313" key="10">
    <source>
        <dbReference type="Proteomes" id="UP000306954"/>
    </source>
</evidence>
<dbReference type="OMA" id="CNHESHI"/>
<keyword evidence="2" id="KW-0547">Nucleotide-binding</keyword>
<dbReference type="Gene3D" id="3.40.50.300">
    <property type="entry name" value="P-loop containing nucleotide triphosphate hydrolases"/>
    <property type="match status" value="1"/>
</dbReference>
<dbReference type="Proteomes" id="UP000310689">
    <property type="component" value="Unassembled WGS sequence"/>
</dbReference>
<evidence type="ECO:0000313" key="11">
    <source>
        <dbReference type="Proteomes" id="UP000310689"/>
    </source>
</evidence>
<dbReference type="GO" id="GO:0046872">
    <property type="term" value="F:metal ion binding"/>
    <property type="evidence" value="ECO:0007669"/>
    <property type="project" value="UniProtKB-KW"/>
</dbReference>
<organism evidence="9 11">
    <name type="scientific">Wallemia ichthyophaga</name>
    <dbReference type="NCBI Taxonomy" id="245174"/>
    <lineage>
        <taxon>Eukaryota</taxon>
        <taxon>Fungi</taxon>
        <taxon>Dikarya</taxon>
        <taxon>Basidiomycota</taxon>
        <taxon>Wallemiomycotina</taxon>
        <taxon>Wallemiomycetes</taxon>
        <taxon>Wallemiales</taxon>
        <taxon>Wallemiaceae</taxon>
        <taxon>Wallemia</taxon>
    </lineage>
</organism>
<dbReference type="PANTHER" id="PTHR42961">
    <property type="entry name" value="IRON-SULFUR PROTEIN NUBPL"/>
    <property type="match status" value="1"/>
</dbReference>
<dbReference type="Proteomes" id="UP000306954">
    <property type="component" value="Unassembled WGS sequence"/>
</dbReference>
<dbReference type="GO" id="GO:0051539">
    <property type="term" value="F:4 iron, 4 sulfur cluster binding"/>
    <property type="evidence" value="ECO:0007669"/>
    <property type="project" value="TreeGrafter"/>
</dbReference>
<dbReference type="GO" id="GO:0140663">
    <property type="term" value="F:ATP-dependent FeS chaperone activity"/>
    <property type="evidence" value="ECO:0007669"/>
    <property type="project" value="InterPro"/>
</dbReference>
<feature type="region of interest" description="Disordered" evidence="7">
    <location>
        <begin position="1"/>
        <end position="26"/>
    </location>
</feature>
<dbReference type="FunFam" id="3.40.50.300:FF:001119">
    <property type="entry name" value="Iron-sulfur cluster carrier protein"/>
    <property type="match status" value="1"/>
</dbReference>